<comment type="subcellular location">
    <subcellularLocation>
        <location evidence="1 6">Membrane</location>
        <topology evidence="1 6">Multi-pass membrane protein</topology>
    </subcellularLocation>
</comment>
<evidence type="ECO:0000256" key="6">
    <source>
        <dbReference type="RuleBase" id="RU367022"/>
    </source>
</evidence>
<evidence type="ECO:0000256" key="1">
    <source>
        <dbReference type="ARBA" id="ARBA00004141"/>
    </source>
</evidence>
<keyword evidence="5 6" id="KW-0472">Membrane</keyword>
<dbReference type="AlphaFoldDB" id="A0A9P0QN93"/>
<protein>
    <recommendedName>
        <fullName evidence="6">Copper transport protein</fullName>
    </recommendedName>
</protein>
<dbReference type="OrthoDB" id="161814at2759"/>
<evidence type="ECO:0000256" key="2">
    <source>
        <dbReference type="ARBA" id="ARBA00006921"/>
    </source>
</evidence>
<sequence length="200" mass="22426">MDMSSMDMSSSNSTTSTAAACKISMLWNWYTVDTCFIANSWHVRSKGGFAGSCIGVFFLVLASQWLHRFCRELDIAIAEKHRAVQQVRSSKSTSSDEEIAAISKLSRNSSSNPYVMTMGHSWLFTSSSTSGIIPTFPEQLLRSVLYTVEWGVSYIIMLLFMYYNGYIIISCILGAFVGKLLFTMNEPLSCNDEEDRKCCK</sequence>
<keyword evidence="6" id="KW-0186">Copper</keyword>
<keyword evidence="4 6" id="KW-1133">Transmembrane helix</keyword>
<evidence type="ECO:0000256" key="5">
    <source>
        <dbReference type="ARBA" id="ARBA00023136"/>
    </source>
</evidence>
<dbReference type="Proteomes" id="UP000837801">
    <property type="component" value="Unassembled WGS sequence"/>
</dbReference>
<keyword evidence="6" id="KW-0813">Transport</keyword>
<evidence type="ECO:0000256" key="3">
    <source>
        <dbReference type="ARBA" id="ARBA00022692"/>
    </source>
</evidence>
<organism evidence="7 8">
    <name type="scientific">[Candida] railenensis</name>
    <dbReference type="NCBI Taxonomy" id="45579"/>
    <lineage>
        <taxon>Eukaryota</taxon>
        <taxon>Fungi</taxon>
        <taxon>Dikarya</taxon>
        <taxon>Ascomycota</taxon>
        <taxon>Saccharomycotina</taxon>
        <taxon>Pichiomycetes</taxon>
        <taxon>Debaryomycetaceae</taxon>
        <taxon>Kurtzmaniella</taxon>
    </lineage>
</organism>
<keyword evidence="6" id="KW-0406">Ion transport</keyword>
<feature type="transmembrane region" description="Helical" evidence="6">
    <location>
        <begin position="49"/>
        <end position="66"/>
    </location>
</feature>
<gene>
    <name evidence="7" type="ORF">CLIB1423_05S00232</name>
</gene>
<name>A0A9P0QN93_9ASCO</name>
<dbReference type="InterPro" id="IPR007274">
    <property type="entry name" value="Cop_transporter"/>
</dbReference>
<dbReference type="Pfam" id="PF04145">
    <property type="entry name" value="Ctr"/>
    <property type="match status" value="1"/>
</dbReference>
<keyword evidence="8" id="KW-1185">Reference proteome</keyword>
<accession>A0A9P0QN93</accession>
<reference evidence="7" key="1">
    <citation type="submission" date="2022-03" db="EMBL/GenBank/DDBJ databases">
        <authorList>
            <person name="Legras J.-L."/>
            <person name="Devillers H."/>
            <person name="Grondin C."/>
        </authorList>
    </citation>
    <scope>NUCLEOTIDE SEQUENCE</scope>
    <source>
        <strain evidence="7">CLIB 1423</strain>
    </source>
</reference>
<keyword evidence="6" id="KW-0187">Copper transport</keyword>
<comment type="similarity">
    <text evidence="2 6">Belongs to the copper transporter (Ctr) (TC 1.A.56) family. SLC31A subfamily.</text>
</comment>
<comment type="caution">
    <text evidence="7">The sequence shown here is derived from an EMBL/GenBank/DDBJ whole genome shotgun (WGS) entry which is preliminary data.</text>
</comment>
<evidence type="ECO:0000313" key="8">
    <source>
        <dbReference type="Proteomes" id="UP000837801"/>
    </source>
</evidence>
<dbReference type="PANTHER" id="PTHR12483:SF73">
    <property type="entry name" value="COPPER TRANSPORT PROTEIN CTR3"/>
    <property type="match status" value="1"/>
</dbReference>
<feature type="transmembrane region" description="Helical" evidence="6">
    <location>
        <begin position="153"/>
        <end position="177"/>
    </location>
</feature>
<dbReference type="GO" id="GO:0005375">
    <property type="term" value="F:copper ion transmembrane transporter activity"/>
    <property type="evidence" value="ECO:0007669"/>
    <property type="project" value="UniProtKB-UniRule"/>
</dbReference>
<dbReference type="EMBL" id="CAKXYY010000005">
    <property type="protein sequence ID" value="CAH2351869.1"/>
    <property type="molecule type" value="Genomic_DNA"/>
</dbReference>
<dbReference type="PANTHER" id="PTHR12483">
    <property type="entry name" value="SOLUTE CARRIER FAMILY 31 COPPER TRANSPORTERS"/>
    <property type="match status" value="1"/>
</dbReference>
<evidence type="ECO:0000313" key="7">
    <source>
        <dbReference type="EMBL" id="CAH2351869.1"/>
    </source>
</evidence>
<keyword evidence="3 6" id="KW-0812">Transmembrane</keyword>
<proteinExistence type="inferred from homology"/>
<evidence type="ECO:0000256" key="4">
    <source>
        <dbReference type="ARBA" id="ARBA00022989"/>
    </source>
</evidence>
<dbReference type="GO" id="GO:0016020">
    <property type="term" value="C:membrane"/>
    <property type="evidence" value="ECO:0007669"/>
    <property type="project" value="UniProtKB-SubCell"/>
</dbReference>